<protein>
    <recommendedName>
        <fullName evidence="3">Right handed beta helix domain-containing protein</fullName>
    </recommendedName>
</protein>
<dbReference type="Gene3D" id="2.160.20.10">
    <property type="entry name" value="Single-stranded right-handed beta-helix, Pectin lyase-like"/>
    <property type="match status" value="1"/>
</dbReference>
<evidence type="ECO:0000313" key="1">
    <source>
        <dbReference type="EMBL" id="EUJ31648.1"/>
    </source>
</evidence>
<dbReference type="STRING" id="1265820.PCORN_04972"/>
<organism evidence="1 2">
    <name type="scientific">Listeria cornellensis FSL F6-0969</name>
    <dbReference type="NCBI Taxonomy" id="1265820"/>
    <lineage>
        <taxon>Bacteria</taxon>
        <taxon>Bacillati</taxon>
        <taxon>Bacillota</taxon>
        <taxon>Bacilli</taxon>
        <taxon>Bacillales</taxon>
        <taxon>Listeriaceae</taxon>
        <taxon>Listeria</taxon>
    </lineage>
</organism>
<comment type="caution">
    <text evidence="1">The sequence shown here is derived from an EMBL/GenBank/DDBJ whole genome shotgun (WGS) entry which is preliminary data.</text>
</comment>
<dbReference type="PATRIC" id="fig|1265820.5.peg.982"/>
<evidence type="ECO:0000313" key="2">
    <source>
        <dbReference type="Proteomes" id="UP000019254"/>
    </source>
</evidence>
<name>W7CFM5_9LIST</name>
<dbReference type="SUPFAM" id="SSF51126">
    <property type="entry name" value="Pectin lyase-like"/>
    <property type="match status" value="1"/>
</dbReference>
<dbReference type="InterPro" id="IPR012334">
    <property type="entry name" value="Pectin_lyas_fold"/>
</dbReference>
<gene>
    <name evidence="1" type="ORF">PCORN_04972</name>
</gene>
<dbReference type="EMBL" id="AODE01000010">
    <property type="protein sequence ID" value="EUJ31648.1"/>
    <property type="molecule type" value="Genomic_DNA"/>
</dbReference>
<sequence length="214" mass="23174">MENVLISNNTISVDVSDYTTSPNNYSGITLAGDYQGNRWIKNISIGTNNIIFTGKSGSTIDMEAGLAPNDFKSCYGIAFLLPINMANISIQNNIISNTPLSGIYLGRLSNGGTSKVSEVQGIKISDNILTNCAYLKQPSSTTSFIDLRGNILGATIQSNLMNDKFEIEKALYSIRLTPTPGKDIYIRDNVVTTKQAVTKIKMLIAAGYEQTVKA</sequence>
<keyword evidence="2" id="KW-1185">Reference proteome</keyword>
<dbReference type="Proteomes" id="UP000019254">
    <property type="component" value="Unassembled WGS sequence"/>
</dbReference>
<proteinExistence type="predicted"/>
<dbReference type="RefSeq" id="WP_036077846.1">
    <property type="nucleotide sequence ID" value="NZ_AODE01000010.1"/>
</dbReference>
<accession>W7CFM5</accession>
<dbReference type="InterPro" id="IPR011050">
    <property type="entry name" value="Pectin_lyase_fold/virulence"/>
</dbReference>
<reference evidence="1 2" key="1">
    <citation type="journal article" date="2014" name="Int. J. Syst. Evol. Microbiol.">
        <title>Listeria floridensis sp. nov., Listeria aquatica sp. nov., Listeria cornellensis sp. nov., Listeria riparia sp. nov. and Listeria grandensis sp. nov., from agricultural and natural environments.</title>
        <authorList>
            <person name="den Bakker H.C."/>
            <person name="Warchocki S."/>
            <person name="Wright E.M."/>
            <person name="Allred A.F."/>
            <person name="Ahlstrom C."/>
            <person name="Manuel C.S."/>
            <person name="Stasiewicz M.J."/>
            <person name="Burrell A."/>
            <person name="Roof S."/>
            <person name="Strawn L."/>
            <person name="Fortes E.D."/>
            <person name="Nightingale K.K."/>
            <person name="Kephart D."/>
            <person name="Wiedmann M."/>
        </authorList>
    </citation>
    <scope>NUCLEOTIDE SEQUENCE [LARGE SCALE GENOMIC DNA]</scope>
    <source>
        <strain evidence="2">FSL F6-969</strain>
    </source>
</reference>
<dbReference type="AlphaFoldDB" id="W7CFM5"/>
<evidence type="ECO:0008006" key="3">
    <source>
        <dbReference type="Google" id="ProtNLM"/>
    </source>
</evidence>